<dbReference type="GO" id="GO:0016779">
    <property type="term" value="F:nucleotidyltransferase activity"/>
    <property type="evidence" value="ECO:0007669"/>
    <property type="project" value="InterPro"/>
</dbReference>
<reference evidence="2 3" key="1">
    <citation type="submission" date="2017-04" db="EMBL/GenBank/DDBJ databases">
        <title>Complete Genome Sequence of Lytic Bacteriophage EF1 Infecting Enterococcus faecalis Isolates.</title>
        <authorList>
            <person name="Kim D."/>
            <person name="Kim Y.J."/>
            <person name="Han B.K."/>
            <person name="Kim H."/>
        </authorList>
    </citation>
    <scope>NUCLEOTIDE SEQUENCE [LARGE SCALE GENOMIC DNA]</scope>
</reference>
<evidence type="ECO:0000313" key="2">
    <source>
        <dbReference type="EMBL" id="ASZ76717.1"/>
    </source>
</evidence>
<dbReference type="Proteomes" id="UP000260005">
    <property type="component" value="Segment"/>
</dbReference>
<organism evidence="2 3">
    <name type="scientific">Enterococcus phage EF1</name>
    <dbReference type="NCBI Taxonomy" id="2025813"/>
    <lineage>
        <taxon>Viruses</taxon>
        <taxon>Duplodnaviria</taxon>
        <taxon>Heunggongvirae</taxon>
        <taxon>Uroviricota</taxon>
        <taxon>Caudoviricetes</taxon>
    </lineage>
</organism>
<accession>A0A249XXM3</accession>
<keyword evidence="3" id="KW-1185">Reference proteome</keyword>
<evidence type="ECO:0000259" key="1">
    <source>
        <dbReference type="Pfam" id="PF01909"/>
    </source>
</evidence>
<dbReference type="EMBL" id="MF001358">
    <property type="protein sequence ID" value="ASZ76717.1"/>
    <property type="molecule type" value="Genomic_DNA"/>
</dbReference>
<protein>
    <recommendedName>
        <fullName evidence="1">Polymerase nucleotidyl transferase domain-containing protein</fullName>
    </recommendedName>
</protein>
<sequence>MNKDLLVRGVKSTVKTVETKLNRKVHSVYLTGSALYGVSTPESDFDFKVYVYPTFSDLCFNEKLSKEVAINENNVEHVSVRDVRFQYDELNKLSFNSAHLLHPPLLGKRLFTEEQLTQVLEERKDNFLFSLAGVSLSESKNEDSGKKLSRMLLLENMFTAVLEDKFTLNYFFDKDSSKEVLVRENLHRYTDFAKLTPEELMLTAKDFKKQYKVDYKKLENVLKNQLLETVKTFYNVGKEVY</sequence>
<evidence type="ECO:0000313" key="3">
    <source>
        <dbReference type="Proteomes" id="UP000260005"/>
    </source>
</evidence>
<proteinExistence type="predicted"/>
<feature type="domain" description="Polymerase nucleotidyl transferase" evidence="1">
    <location>
        <begin position="15"/>
        <end position="86"/>
    </location>
</feature>
<dbReference type="InterPro" id="IPR043519">
    <property type="entry name" value="NT_sf"/>
</dbReference>
<dbReference type="InterPro" id="IPR002934">
    <property type="entry name" value="Polymerase_NTP_transf_dom"/>
</dbReference>
<name>A0A249XXM3_9CAUD</name>
<dbReference type="SUPFAM" id="SSF81301">
    <property type="entry name" value="Nucleotidyltransferase"/>
    <property type="match status" value="1"/>
</dbReference>
<dbReference type="Pfam" id="PF01909">
    <property type="entry name" value="NTP_transf_2"/>
    <property type="match status" value="1"/>
</dbReference>